<proteinExistence type="predicted"/>
<name>A0A914ZXU1_PARUN</name>
<evidence type="ECO:0000256" key="1">
    <source>
        <dbReference type="SAM" id="Phobius"/>
    </source>
</evidence>
<sequence length="107" mass="12459">MLSFVVTIKMAVTRAILLIHFSALFIGALEFIWPPWCIQPWEFVPQSAECVLRFESLGINEDEVKDDICRSFGFALDPKRMSCIRYNGFYIDRQQIRNFTCKDEAAE</sequence>
<evidence type="ECO:0000313" key="3">
    <source>
        <dbReference type="WBParaSite" id="PgB30_g011_t02"/>
    </source>
</evidence>
<feature type="transmembrane region" description="Helical" evidence="1">
    <location>
        <begin position="12"/>
        <end position="33"/>
    </location>
</feature>
<dbReference type="WBParaSite" id="PgB30_g011_t02">
    <property type="protein sequence ID" value="PgB30_g011_t02"/>
    <property type="gene ID" value="PgB30_g011"/>
</dbReference>
<evidence type="ECO:0000313" key="2">
    <source>
        <dbReference type="Proteomes" id="UP000887569"/>
    </source>
</evidence>
<dbReference type="Proteomes" id="UP000887569">
    <property type="component" value="Unplaced"/>
</dbReference>
<keyword evidence="1" id="KW-1133">Transmembrane helix</keyword>
<dbReference type="AlphaFoldDB" id="A0A914ZXU1"/>
<keyword evidence="2" id="KW-1185">Reference proteome</keyword>
<organism evidence="2 3">
    <name type="scientific">Parascaris univalens</name>
    <name type="common">Nematode worm</name>
    <dbReference type="NCBI Taxonomy" id="6257"/>
    <lineage>
        <taxon>Eukaryota</taxon>
        <taxon>Metazoa</taxon>
        <taxon>Ecdysozoa</taxon>
        <taxon>Nematoda</taxon>
        <taxon>Chromadorea</taxon>
        <taxon>Rhabditida</taxon>
        <taxon>Spirurina</taxon>
        <taxon>Ascaridomorpha</taxon>
        <taxon>Ascaridoidea</taxon>
        <taxon>Ascarididae</taxon>
        <taxon>Parascaris</taxon>
    </lineage>
</organism>
<protein>
    <submittedName>
        <fullName evidence="3">Uncharacterized protein</fullName>
    </submittedName>
</protein>
<accession>A0A914ZXU1</accession>
<keyword evidence="1" id="KW-0472">Membrane</keyword>
<reference evidence="3" key="1">
    <citation type="submission" date="2022-11" db="UniProtKB">
        <authorList>
            <consortium name="WormBaseParasite"/>
        </authorList>
    </citation>
    <scope>IDENTIFICATION</scope>
</reference>
<keyword evidence="1" id="KW-0812">Transmembrane</keyword>